<keyword evidence="4 5" id="KW-0413">Isomerase</keyword>
<dbReference type="PROSITE" id="PS00170">
    <property type="entry name" value="CSA_PPIASE_1"/>
    <property type="match status" value="1"/>
</dbReference>
<evidence type="ECO:0000256" key="1">
    <source>
        <dbReference type="ARBA" id="ARBA00002388"/>
    </source>
</evidence>
<sequence>MSEEKNPVVLMETSMGNIKIELNQEKAPITVQNFLDYVDAGFYEGTIFHRIIDNFMVQGGGMTPDMKEKKNRAPIKNEADNGLPNTRGSLAMARTQVVDSATSQFFINLVDNTFLNHQSKTPAGYGYAVFGQVIEGMEVVDAMRKVKTGNKGFHQDVPVEAVTIEKVSRVAE</sequence>
<dbReference type="SUPFAM" id="SSF50891">
    <property type="entry name" value="Cyclophilin-like"/>
    <property type="match status" value="1"/>
</dbReference>
<dbReference type="Pfam" id="PF00160">
    <property type="entry name" value="Pro_isomerase"/>
    <property type="match status" value="1"/>
</dbReference>
<dbReference type="GO" id="GO:0006457">
    <property type="term" value="P:protein folding"/>
    <property type="evidence" value="ECO:0007669"/>
    <property type="project" value="InterPro"/>
</dbReference>
<proteinExistence type="inferred from homology"/>
<dbReference type="InterPro" id="IPR024936">
    <property type="entry name" value="Cyclophilin-type_PPIase"/>
</dbReference>
<dbReference type="PIRSF" id="PIRSF001467">
    <property type="entry name" value="Peptidylpro_ismrse"/>
    <property type="match status" value="1"/>
</dbReference>
<dbReference type="InterPro" id="IPR020892">
    <property type="entry name" value="Cyclophilin-type_PPIase_CS"/>
</dbReference>
<accession>A0A550JAU4</accession>
<feature type="domain" description="PPIase cyclophilin-type" evidence="6">
    <location>
        <begin position="5"/>
        <end position="169"/>
    </location>
</feature>
<keyword evidence="8" id="KW-1185">Reference proteome</keyword>
<evidence type="ECO:0000256" key="3">
    <source>
        <dbReference type="ARBA" id="ARBA00023110"/>
    </source>
</evidence>
<dbReference type="OrthoDB" id="9807797at2"/>
<protein>
    <recommendedName>
        <fullName evidence="5">Peptidyl-prolyl cis-trans isomerase</fullName>
        <shortName evidence="5">PPIase</shortName>
        <ecNumber evidence="5">5.2.1.8</ecNumber>
    </recommendedName>
</protein>
<dbReference type="AlphaFoldDB" id="A0A550JAU4"/>
<dbReference type="InterPro" id="IPR029000">
    <property type="entry name" value="Cyclophilin-like_dom_sf"/>
</dbReference>
<keyword evidence="3 5" id="KW-0697">Rotamase</keyword>
<dbReference type="PROSITE" id="PS50072">
    <property type="entry name" value="CSA_PPIASE_2"/>
    <property type="match status" value="1"/>
</dbReference>
<dbReference type="Proteomes" id="UP000317155">
    <property type="component" value="Unassembled WGS sequence"/>
</dbReference>
<dbReference type="InterPro" id="IPR002130">
    <property type="entry name" value="Cyclophilin-type_PPIase_dom"/>
</dbReference>
<dbReference type="PANTHER" id="PTHR43246">
    <property type="entry name" value="PEPTIDYL-PROLYL CIS-TRANS ISOMERASE CYP38, CHLOROPLASTIC"/>
    <property type="match status" value="1"/>
</dbReference>
<name>A0A550JAU4_9BACT</name>
<reference evidence="7 8" key="1">
    <citation type="submission" date="2019-07" db="EMBL/GenBank/DDBJ databases">
        <title>Insights of Desulfuromonas acetexigens electromicrobiology.</title>
        <authorList>
            <person name="Katuri K."/>
            <person name="Sapireddy V."/>
            <person name="Shaw D.R."/>
            <person name="Saikaly P."/>
        </authorList>
    </citation>
    <scope>NUCLEOTIDE SEQUENCE [LARGE SCALE GENOMIC DNA]</scope>
    <source>
        <strain evidence="7 8">2873</strain>
    </source>
</reference>
<comment type="catalytic activity">
    <reaction evidence="5">
        <text>[protein]-peptidylproline (omega=180) = [protein]-peptidylproline (omega=0)</text>
        <dbReference type="Rhea" id="RHEA:16237"/>
        <dbReference type="Rhea" id="RHEA-COMP:10747"/>
        <dbReference type="Rhea" id="RHEA-COMP:10748"/>
        <dbReference type="ChEBI" id="CHEBI:83833"/>
        <dbReference type="ChEBI" id="CHEBI:83834"/>
        <dbReference type="EC" id="5.2.1.8"/>
    </reaction>
</comment>
<dbReference type="PRINTS" id="PR00153">
    <property type="entry name" value="CSAPPISMRASE"/>
</dbReference>
<comment type="function">
    <text evidence="1 5">PPIases accelerate the folding of proteins. It catalyzes the cis-trans isomerization of proline imidic peptide bonds in oligopeptides.</text>
</comment>
<evidence type="ECO:0000259" key="6">
    <source>
        <dbReference type="PROSITE" id="PS50072"/>
    </source>
</evidence>
<evidence type="ECO:0000256" key="2">
    <source>
        <dbReference type="ARBA" id="ARBA00007365"/>
    </source>
</evidence>
<dbReference type="RefSeq" id="WP_092058601.1">
    <property type="nucleotide sequence ID" value="NZ_FOJJ01000040.1"/>
</dbReference>
<dbReference type="EC" id="5.2.1.8" evidence="5"/>
<evidence type="ECO:0000313" key="7">
    <source>
        <dbReference type="EMBL" id="TRO80336.1"/>
    </source>
</evidence>
<dbReference type="CDD" id="cd01920">
    <property type="entry name" value="cyclophilin_EcCYP_like"/>
    <property type="match status" value="1"/>
</dbReference>
<dbReference type="InterPro" id="IPR044665">
    <property type="entry name" value="E_coli_cyclophilin_A-like"/>
</dbReference>
<organism evidence="7 8">
    <name type="scientific">Trichloromonas acetexigens</name>
    <dbReference type="NCBI Taxonomy" id="38815"/>
    <lineage>
        <taxon>Bacteria</taxon>
        <taxon>Pseudomonadati</taxon>
        <taxon>Thermodesulfobacteriota</taxon>
        <taxon>Desulfuromonadia</taxon>
        <taxon>Desulfuromonadales</taxon>
        <taxon>Trichloromonadaceae</taxon>
        <taxon>Trichloromonas</taxon>
    </lineage>
</organism>
<dbReference type="EMBL" id="VJVV01000008">
    <property type="protein sequence ID" value="TRO80336.1"/>
    <property type="molecule type" value="Genomic_DNA"/>
</dbReference>
<gene>
    <name evidence="7" type="ORF">FL622_11965</name>
</gene>
<evidence type="ECO:0000256" key="4">
    <source>
        <dbReference type="ARBA" id="ARBA00023235"/>
    </source>
</evidence>
<dbReference type="GO" id="GO:0003755">
    <property type="term" value="F:peptidyl-prolyl cis-trans isomerase activity"/>
    <property type="evidence" value="ECO:0007669"/>
    <property type="project" value="UniProtKB-UniRule"/>
</dbReference>
<dbReference type="Gene3D" id="2.40.100.10">
    <property type="entry name" value="Cyclophilin-like"/>
    <property type="match status" value="1"/>
</dbReference>
<comment type="similarity">
    <text evidence="2 5">Belongs to the cyclophilin-type PPIase family.</text>
</comment>
<evidence type="ECO:0000256" key="5">
    <source>
        <dbReference type="RuleBase" id="RU363019"/>
    </source>
</evidence>
<comment type="caution">
    <text evidence="7">The sequence shown here is derived from an EMBL/GenBank/DDBJ whole genome shotgun (WGS) entry which is preliminary data.</text>
</comment>
<evidence type="ECO:0000313" key="8">
    <source>
        <dbReference type="Proteomes" id="UP000317155"/>
    </source>
</evidence>